<keyword evidence="1" id="KW-0472">Membrane</keyword>
<gene>
    <name evidence="2" type="ordered locus">TUZN_1457</name>
</gene>
<dbReference type="KEGG" id="tuz:TUZN_1457"/>
<dbReference type="GeneID" id="10360982"/>
<protein>
    <submittedName>
        <fullName evidence="2">Uncharacterized protein</fullName>
    </submittedName>
</protein>
<organism evidence="2 3">
    <name type="scientific">Thermoproteus uzoniensis (strain 768-20)</name>
    <dbReference type="NCBI Taxonomy" id="999630"/>
    <lineage>
        <taxon>Archaea</taxon>
        <taxon>Thermoproteota</taxon>
        <taxon>Thermoprotei</taxon>
        <taxon>Thermoproteales</taxon>
        <taxon>Thermoproteaceae</taxon>
        <taxon>Thermoproteus</taxon>
    </lineage>
</organism>
<dbReference type="eggNOG" id="arCOG06025">
    <property type="taxonomic scope" value="Archaea"/>
</dbReference>
<keyword evidence="1" id="KW-0812">Transmembrane</keyword>
<feature type="transmembrane region" description="Helical" evidence="1">
    <location>
        <begin position="166"/>
        <end position="186"/>
    </location>
</feature>
<reference key="2">
    <citation type="submission" date="2011-03" db="EMBL/GenBank/DDBJ databases">
        <title>Complete genome sequence of the thermoacidophilic crenarchaeon Thermoproteus uzoniensis 768-20.</title>
        <authorList>
            <person name="Mardanov A.V."/>
            <person name="Gumerov V.M."/>
            <person name="Beletsky A.V."/>
            <person name="Prokofeva M.I."/>
            <person name="Bonch-Osmolovskaya E.A."/>
            <person name="Ravin N.V."/>
            <person name="Skryabin K.G."/>
        </authorList>
    </citation>
    <scope>NUCLEOTIDE SEQUENCE</scope>
    <source>
        <strain>768-20</strain>
    </source>
</reference>
<name>F2L1S3_THEU7</name>
<dbReference type="RefSeq" id="WP_013680264.1">
    <property type="nucleotide sequence ID" value="NC_015315.1"/>
</dbReference>
<keyword evidence="1" id="KW-1133">Transmembrane helix</keyword>
<dbReference type="HOGENOM" id="CLU_1168631_0_0_2"/>
<accession>F2L1S3</accession>
<dbReference type="OrthoDB" id="29062at2157"/>
<dbReference type="EMBL" id="CP002590">
    <property type="protein sequence ID" value="AEA12929.1"/>
    <property type="molecule type" value="Genomic_DNA"/>
</dbReference>
<feature type="transmembrane region" description="Helical" evidence="1">
    <location>
        <begin position="110"/>
        <end position="128"/>
    </location>
</feature>
<evidence type="ECO:0000256" key="1">
    <source>
        <dbReference type="SAM" id="Phobius"/>
    </source>
</evidence>
<dbReference type="AlphaFoldDB" id="F2L1S3"/>
<dbReference type="Proteomes" id="UP000008138">
    <property type="component" value="Chromosome"/>
</dbReference>
<keyword evidence="3" id="KW-1185">Reference proteome</keyword>
<feature type="transmembrane region" description="Helical" evidence="1">
    <location>
        <begin position="85"/>
        <end position="103"/>
    </location>
</feature>
<proteinExistence type="predicted"/>
<evidence type="ECO:0000313" key="3">
    <source>
        <dbReference type="Proteomes" id="UP000008138"/>
    </source>
</evidence>
<sequence length="237" mass="25131">MLPRERSVLGILTFSFALALAGAAPKIEPAGALLAAVAYALHLTTFDPIFNSILRPRPRTWGLMAANLVPYTAAIALGLWSPPAFAVAALVFAVYVVLAARGLARSVPGVVLGTAMLSSIFLLAKSMVDPSLGVVDYAVYALFVGYHVATAYYVESRLAFRNVSPWSALVPWIPAVIAAGAVRPLLLVAAVEPTAKFAANIANNVKYKSGRDIARMGWRELARSALLTAILAALYHV</sequence>
<evidence type="ECO:0000313" key="2">
    <source>
        <dbReference type="EMBL" id="AEA12929.1"/>
    </source>
</evidence>
<reference evidence="2 3" key="1">
    <citation type="journal article" date="2011" name="J. Bacteriol.">
        <title>Complete genome sequence of the thermoacidophilic crenarchaeon Thermoproteus uzoniensis 768-20.</title>
        <authorList>
            <person name="Mardanov A.V."/>
            <person name="Gumerov V.M."/>
            <person name="Beletsky A.V."/>
            <person name="Prokofeva M.I."/>
            <person name="Bonch-Osmolovskaya E.A."/>
            <person name="Ravin N.V."/>
            <person name="Skryabin K.G."/>
        </authorList>
    </citation>
    <scope>NUCLEOTIDE SEQUENCE [LARGE SCALE GENOMIC DNA]</scope>
    <source>
        <strain evidence="2 3">768-20</strain>
    </source>
</reference>
<feature type="transmembrane region" description="Helical" evidence="1">
    <location>
        <begin position="33"/>
        <end position="54"/>
    </location>
</feature>
<feature type="transmembrane region" description="Helical" evidence="1">
    <location>
        <begin position="134"/>
        <end position="154"/>
    </location>
</feature>